<feature type="transmembrane region" description="Helical" evidence="2">
    <location>
        <begin position="37"/>
        <end position="56"/>
    </location>
</feature>
<evidence type="ECO:0000256" key="2">
    <source>
        <dbReference type="SAM" id="Phobius"/>
    </source>
</evidence>
<feature type="compositionally biased region" description="Basic and acidic residues" evidence="1">
    <location>
        <begin position="1"/>
        <end position="12"/>
    </location>
</feature>
<accession>A0ABT7KBK9</accession>
<sequence>MNQQSIHDRIMSRNESSVALQSAADDQTRPKRNWWKTAVLSLLGIAVVGAVGYAAWRYDAVVNFISRPAVAETNDANQALADTPFRQHAKQAGLQSCSTVFPVLGELLTNGTQYNVQSNWNNDAADKHAVEALVGMSYASQGYSGPAAGIVFAAPIASGCEGAMVRVAPFVAPCTDIPAKFPNGSKLVNNLGQISVSVYELSSGGNAMLLPTGNSCVVISVASAAGKQGSAK</sequence>
<proteinExistence type="predicted"/>
<gene>
    <name evidence="3" type="ORF">PY650_09340</name>
</gene>
<dbReference type="RefSeq" id="WP_285878867.1">
    <property type="nucleotide sequence ID" value="NZ_JARFYN010000009.1"/>
</dbReference>
<name>A0ABT7KBK9_9HYPH</name>
<dbReference type="EMBL" id="JARFYN010000009">
    <property type="protein sequence ID" value="MDL2405866.1"/>
    <property type="molecule type" value="Genomic_DNA"/>
</dbReference>
<reference evidence="3" key="1">
    <citation type="submission" date="2023-06" db="EMBL/GenBank/DDBJ databases">
        <title>Phylogenetic Diversity of Rhizobium strains.</title>
        <authorList>
            <person name="Moura F.T."/>
            <person name="Helene L.C.F."/>
            <person name="Hungria M."/>
        </authorList>
    </citation>
    <scope>NUCLEOTIDE SEQUENCE</scope>
    <source>
        <strain evidence="3">CCGE524</strain>
    </source>
</reference>
<evidence type="ECO:0000256" key="1">
    <source>
        <dbReference type="SAM" id="MobiDB-lite"/>
    </source>
</evidence>
<keyword evidence="2" id="KW-0812">Transmembrane</keyword>
<dbReference type="Proteomes" id="UP001172630">
    <property type="component" value="Unassembled WGS sequence"/>
</dbReference>
<protein>
    <submittedName>
        <fullName evidence="3">Uncharacterized protein</fullName>
    </submittedName>
</protein>
<organism evidence="3 4">
    <name type="scientific">Rhizobium calliandrae</name>
    <dbReference type="NCBI Taxonomy" id="1312182"/>
    <lineage>
        <taxon>Bacteria</taxon>
        <taxon>Pseudomonadati</taxon>
        <taxon>Pseudomonadota</taxon>
        <taxon>Alphaproteobacteria</taxon>
        <taxon>Hyphomicrobiales</taxon>
        <taxon>Rhizobiaceae</taxon>
        <taxon>Rhizobium/Agrobacterium group</taxon>
        <taxon>Rhizobium</taxon>
    </lineage>
</organism>
<keyword evidence="2" id="KW-1133">Transmembrane helix</keyword>
<evidence type="ECO:0000313" key="4">
    <source>
        <dbReference type="Proteomes" id="UP001172630"/>
    </source>
</evidence>
<comment type="caution">
    <text evidence="3">The sequence shown here is derived from an EMBL/GenBank/DDBJ whole genome shotgun (WGS) entry which is preliminary data.</text>
</comment>
<evidence type="ECO:0000313" key="3">
    <source>
        <dbReference type="EMBL" id="MDL2405866.1"/>
    </source>
</evidence>
<keyword evidence="4" id="KW-1185">Reference proteome</keyword>
<feature type="region of interest" description="Disordered" evidence="1">
    <location>
        <begin position="1"/>
        <end position="24"/>
    </location>
</feature>
<keyword evidence="2" id="KW-0472">Membrane</keyword>